<accession>A0A4V2XRG0</accession>
<proteinExistence type="predicted"/>
<dbReference type="Pfam" id="PF00459">
    <property type="entry name" value="Inositol_P"/>
    <property type="match status" value="1"/>
</dbReference>
<dbReference type="EMBL" id="SMKA01000055">
    <property type="protein sequence ID" value="TDC29745.1"/>
    <property type="molecule type" value="Genomic_DNA"/>
</dbReference>
<dbReference type="AlphaFoldDB" id="A0A4V2XRG0"/>
<name>A0A4V2XRG0_9ACTN</name>
<dbReference type="SUPFAM" id="SSF56655">
    <property type="entry name" value="Carbohydrate phosphatase"/>
    <property type="match status" value="1"/>
</dbReference>
<dbReference type="Gene3D" id="3.40.190.80">
    <property type="match status" value="1"/>
</dbReference>
<dbReference type="Gene3D" id="3.30.540.10">
    <property type="entry name" value="Fructose-1,6-Bisphosphatase, subunit A, domain 1"/>
    <property type="match status" value="1"/>
</dbReference>
<dbReference type="PRINTS" id="PR00377">
    <property type="entry name" value="IMPHPHTASES"/>
</dbReference>
<sequence>MVRAMLDDLRPRLLNAALTGSRAENENVRHQGNFLSDYDLLMHDLYKERLAEFVPSFIYASEESDPQVVGADADPGLCVLVDPLDTSELAVRALQGYTHIMIYSLPLKRPIVSVIGDIFHHVQLYVAALGDDGVDRAFAVTAADEWHELLHRPSVSLSEALVTNYLMRPEERFLPLARQEGFLEALGAPGADGKRKGRIGVGHGSVCLCHVAAGFTDATIEIQKGFAAWDFLPGHYVLHAAGGVAIDLEGEPIGLDYGLNSLPEISRAMTVKRKFVATRSLSLAEEIRTTIRI</sequence>
<evidence type="ECO:0000313" key="3">
    <source>
        <dbReference type="Proteomes" id="UP000295075"/>
    </source>
</evidence>
<evidence type="ECO:0008006" key="4">
    <source>
        <dbReference type="Google" id="ProtNLM"/>
    </source>
</evidence>
<keyword evidence="3" id="KW-1185">Reference proteome</keyword>
<feature type="binding site" evidence="1">
    <location>
        <position position="62"/>
    </location>
    <ligand>
        <name>Mg(2+)</name>
        <dbReference type="ChEBI" id="CHEBI:18420"/>
        <label>1</label>
        <note>catalytic</note>
    </ligand>
</feature>
<evidence type="ECO:0000256" key="1">
    <source>
        <dbReference type="PIRSR" id="PIRSR600760-2"/>
    </source>
</evidence>
<comment type="caution">
    <text evidence="2">The sequence shown here is derived from an EMBL/GenBank/DDBJ whole genome shotgun (WGS) entry which is preliminary data.</text>
</comment>
<feature type="binding site" evidence="1">
    <location>
        <position position="82"/>
    </location>
    <ligand>
        <name>Mg(2+)</name>
        <dbReference type="ChEBI" id="CHEBI:18420"/>
        <label>1</label>
        <note>catalytic</note>
    </ligand>
</feature>
<feature type="binding site" evidence="1">
    <location>
        <position position="85"/>
    </location>
    <ligand>
        <name>Mg(2+)</name>
        <dbReference type="ChEBI" id="CHEBI:18420"/>
        <label>1</label>
        <note>catalytic</note>
    </ligand>
</feature>
<keyword evidence="1" id="KW-0479">Metal-binding</keyword>
<gene>
    <name evidence="2" type="ORF">E1261_15030</name>
</gene>
<dbReference type="GO" id="GO:0046872">
    <property type="term" value="F:metal ion binding"/>
    <property type="evidence" value="ECO:0007669"/>
    <property type="project" value="UniProtKB-KW"/>
</dbReference>
<protein>
    <recommendedName>
        <fullName evidence="4">Inositol monophosphatase</fullName>
    </recommendedName>
</protein>
<comment type="cofactor">
    <cofactor evidence="1">
        <name>Mg(2+)</name>
        <dbReference type="ChEBI" id="CHEBI:18420"/>
    </cofactor>
</comment>
<feature type="binding site" evidence="1">
    <location>
        <position position="84"/>
    </location>
    <ligand>
        <name>Mg(2+)</name>
        <dbReference type="ChEBI" id="CHEBI:18420"/>
        <label>1</label>
        <note>catalytic</note>
    </ligand>
</feature>
<organism evidence="2 3">
    <name type="scientific">Kribbella albertanoniae</name>
    <dbReference type="NCBI Taxonomy" id="1266829"/>
    <lineage>
        <taxon>Bacteria</taxon>
        <taxon>Bacillati</taxon>
        <taxon>Actinomycetota</taxon>
        <taxon>Actinomycetes</taxon>
        <taxon>Propionibacteriales</taxon>
        <taxon>Kribbellaceae</taxon>
        <taxon>Kribbella</taxon>
    </lineage>
</organism>
<dbReference type="Proteomes" id="UP000295075">
    <property type="component" value="Unassembled WGS sequence"/>
</dbReference>
<dbReference type="InterPro" id="IPR000760">
    <property type="entry name" value="Inositol_monophosphatase-like"/>
</dbReference>
<keyword evidence="1" id="KW-0460">Magnesium</keyword>
<dbReference type="OrthoDB" id="4521123at2"/>
<evidence type="ECO:0000313" key="2">
    <source>
        <dbReference type="EMBL" id="TDC29745.1"/>
    </source>
</evidence>
<reference evidence="2 3" key="1">
    <citation type="submission" date="2019-03" db="EMBL/GenBank/DDBJ databases">
        <title>Draft genome sequences of novel Actinobacteria.</title>
        <authorList>
            <person name="Sahin N."/>
            <person name="Ay H."/>
            <person name="Saygin H."/>
        </authorList>
    </citation>
    <scope>NUCLEOTIDE SEQUENCE [LARGE SCALE GENOMIC DNA]</scope>
    <source>
        <strain evidence="2 3">JCM 30547</strain>
    </source>
</reference>
<feature type="binding site" evidence="1">
    <location>
        <position position="230"/>
    </location>
    <ligand>
        <name>Mg(2+)</name>
        <dbReference type="ChEBI" id="CHEBI:18420"/>
        <label>1</label>
        <note>catalytic</note>
    </ligand>
</feature>